<sequence>MASPSQQQGSAERRKLLDTFQQSLLSLRELNHDQQHRLSSIQKQKVEKCLSDVYQTAQKVVSETLAKSQLEEASQSTVSRPTTSESLLNVREVFQQALADRAEDLDEVSASLEKLSRLPAGWCRAKLITFRNDNGGNTPTAYGELACWTSPDKQPSEPGKPYRKLNWRNTNHPNRPSEKIGHVFYAHHIGAVAAGYGNHLSLISGAHAAYNVSHLCGNGECFNPDHLVIETAGLNQRRKTCQGHAQVRLPNGSVYHPCQHGTEEHAKLCILPLRRAPLGRQFFGPGDLIR</sequence>
<dbReference type="GO" id="GO:0016787">
    <property type="term" value="F:hydrolase activity"/>
    <property type="evidence" value="ECO:0007669"/>
    <property type="project" value="UniProtKB-KW"/>
</dbReference>
<accession>Q7Z9J1</accession>
<dbReference type="InterPro" id="IPR008704">
    <property type="entry name" value="Endonuclease_Zinc-binding_loop"/>
</dbReference>
<dbReference type="GO" id="GO:0004519">
    <property type="term" value="F:endonuclease activity"/>
    <property type="evidence" value="ECO:0007669"/>
    <property type="project" value="UniProtKB-KW"/>
</dbReference>
<dbReference type="SUPFAM" id="SSF54060">
    <property type="entry name" value="His-Me finger endonucleases"/>
    <property type="match status" value="1"/>
</dbReference>
<feature type="region of interest" description="Disordered" evidence="1">
    <location>
        <begin position="152"/>
        <end position="173"/>
    </location>
</feature>
<dbReference type="Gene3D" id="3.90.75.10">
    <property type="entry name" value="Homing Intron 3 (I-ppo) Encoded Endonuclease, Chain A"/>
    <property type="match status" value="1"/>
</dbReference>
<dbReference type="InterPro" id="IPR044925">
    <property type="entry name" value="His-Me_finger_sf"/>
</dbReference>
<name>Q7Z9J1_9PEZI</name>
<dbReference type="EMBL" id="AY307355">
    <property type="protein sequence ID" value="AAP73783.1"/>
    <property type="molecule type" value="Genomic_DNA"/>
</dbReference>
<proteinExistence type="predicted"/>
<dbReference type="InterPro" id="IPR044930">
    <property type="entry name" value="Homing_endonuclease_His-Me"/>
</dbReference>
<organism evidence="3">
    <name type="scientific">Neoscytalidium dimidiatum</name>
    <dbReference type="NCBI Taxonomy" id="108428"/>
    <lineage>
        <taxon>Eukaryota</taxon>
        <taxon>Fungi</taxon>
        <taxon>Dikarya</taxon>
        <taxon>Ascomycota</taxon>
        <taxon>Pezizomycotina</taxon>
        <taxon>Dothideomycetes</taxon>
        <taxon>Dothideomycetes incertae sedis</taxon>
        <taxon>Botryosphaeriales</taxon>
        <taxon>Botryosphaeriaceae</taxon>
        <taxon>Neoscytalidium</taxon>
    </lineage>
</organism>
<dbReference type="EC" id="3.1.-.-" evidence="3"/>
<keyword evidence="3" id="KW-0255">Endonuclease</keyword>
<keyword evidence="3" id="KW-0540">Nuclease</keyword>
<reference evidence="3" key="1">
    <citation type="journal article" date="2004" name="FEMS Microbiol. Lett.">
        <title>Polymorphisms and intronic structures in the 18S subunit ribosomal RNA gene of the fungi Scytalidium dimidiatum and Scytalidium hyalinum. Evidence of an IC1 intron with an His-Cys endonuclease gene.</title>
        <authorList>
            <person name="Machouart M."/>
            <person name="Lacroix C."/>
            <person name="Bui H."/>
            <person name="Feuilhade de Chauvin M."/>
            <person name="Derouin F."/>
            <person name="Lorenzo F."/>
        </authorList>
    </citation>
    <scope>NUCLEOTIDE SEQUENCE</scope>
    <source>
        <strain evidence="3">CBS 204.33</strain>
    </source>
</reference>
<dbReference type="AlphaFoldDB" id="Q7Z9J1"/>
<keyword evidence="3" id="KW-0378">Hydrolase</keyword>
<evidence type="ECO:0000313" key="3">
    <source>
        <dbReference type="EMBL" id="AAP73783.1"/>
    </source>
</evidence>
<evidence type="ECO:0000259" key="2">
    <source>
        <dbReference type="Pfam" id="PF05551"/>
    </source>
</evidence>
<protein>
    <submittedName>
        <fullName evidence="3">Intron-encoded I-PpoI type endonuclease</fullName>
        <ecNumber evidence="3">3.1.-.-</ecNumber>
    </submittedName>
</protein>
<evidence type="ECO:0000256" key="1">
    <source>
        <dbReference type="SAM" id="MobiDB-lite"/>
    </source>
</evidence>
<dbReference type="Pfam" id="PF05551">
    <property type="entry name" value="zf-His_Me_endon"/>
    <property type="match status" value="1"/>
</dbReference>
<feature type="domain" description="Zinc-binding loop region of homing endonuclease" evidence="2">
    <location>
        <begin position="146"/>
        <end position="278"/>
    </location>
</feature>